<dbReference type="InterPro" id="IPR002881">
    <property type="entry name" value="DUF58"/>
</dbReference>
<dbReference type="AlphaFoldDB" id="A0A518HRT1"/>
<evidence type="ECO:0000259" key="1">
    <source>
        <dbReference type="SMART" id="SM00327"/>
    </source>
</evidence>
<reference evidence="2 3" key="1">
    <citation type="submission" date="2019-03" db="EMBL/GenBank/DDBJ databases">
        <title>Deep-cultivation of Planctomycetes and their phenomic and genomic characterization uncovers novel biology.</title>
        <authorList>
            <person name="Wiegand S."/>
            <person name="Jogler M."/>
            <person name="Boedeker C."/>
            <person name="Pinto D."/>
            <person name="Vollmers J."/>
            <person name="Rivas-Marin E."/>
            <person name="Kohn T."/>
            <person name="Peeters S.H."/>
            <person name="Heuer A."/>
            <person name="Rast P."/>
            <person name="Oberbeckmann S."/>
            <person name="Bunk B."/>
            <person name="Jeske O."/>
            <person name="Meyerdierks A."/>
            <person name="Storesund J.E."/>
            <person name="Kallscheuer N."/>
            <person name="Luecker S."/>
            <person name="Lage O.M."/>
            <person name="Pohl T."/>
            <person name="Merkel B.J."/>
            <person name="Hornburger P."/>
            <person name="Mueller R.-W."/>
            <person name="Bruemmer F."/>
            <person name="Labrenz M."/>
            <person name="Spormann A.M."/>
            <person name="Op den Camp H."/>
            <person name="Overmann J."/>
            <person name="Amann R."/>
            <person name="Jetten M.S.M."/>
            <person name="Mascher T."/>
            <person name="Medema M.H."/>
            <person name="Devos D.P."/>
            <person name="Kaster A.-K."/>
            <person name="Ovreas L."/>
            <person name="Rohde M."/>
            <person name="Galperin M.Y."/>
            <person name="Jogler C."/>
        </authorList>
    </citation>
    <scope>NUCLEOTIDE SEQUENCE [LARGE SCALE GENOMIC DNA]</scope>
    <source>
        <strain evidence="2 3">Enr13</strain>
    </source>
</reference>
<dbReference type="EMBL" id="CP037423">
    <property type="protein sequence ID" value="QDV43560.1"/>
    <property type="molecule type" value="Genomic_DNA"/>
</dbReference>
<dbReference type="SMART" id="SM00327">
    <property type="entry name" value="VWA"/>
    <property type="match status" value="1"/>
</dbReference>
<evidence type="ECO:0000313" key="3">
    <source>
        <dbReference type="Proteomes" id="UP000319004"/>
    </source>
</evidence>
<protein>
    <recommendedName>
        <fullName evidence="1">VWFA domain-containing protein</fullName>
    </recommendedName>
</protein>
<dbReference type="Gene3D" id="3.40.50.410">
    <property type="entry name" value="von Willebrand factor, type A domain"/>
    <property type="match status" value="1"/>
</dbReference>
<dbReference type="Pfam" id="PF01882">
    <property type="entry name" value="DUF58"/>
    <property type="match status" value="1"/>
</dbReference>
<dbReference type="InterPro" id="IPR036465">
    <property type="entry name" value="vWFA_dom_sf"/>
</dbReference>
<dbReference type="CDD" id="cd00198">
    <property type="entry name" value="vWFA"/>
    <property type="match status" value="1"/>
</dbReference>
<proteinExistence type="predicted"/>
<dbReference type="KEGG" id="snep:Enr13x_34170"/>
<dbReference type="RefSeq" id="WP_145387784.1">
    <property type="nucleotide sequence ID" value="NZ_CP037423.1"/>
</dbReference>
<dbReference type="PANTHER" id="PTHR33608:SF7">
    <property type="entry name" value="DUF58 DOMAIN-CONTAINING PROTEIN"/>
    <property type="match status" value="1"/>
</dbReference>
<gene>
    <name evidence="2" type="ORF">Enr13x_34170</name>
</gene>
<evidence type="ECO:0000313" key="2">
    <source>
        <dbReference type="EMBL" id="QDV43560.1"/>
    </source>
</evidence>
<name>A0A518HRT1_9BACT</name>
<accession>A0A518HRT1</accession>
<organism evidence="2 3">
    <name type="scientific">Stieleria neptunia</name>
    <dbReference type="NCBI Taxonomy" id="2527979"/>
    <lineage>
        <taxon>Bacteria</taxon>
        <taxon>Pseudomonadati</taxon>
        <taxon>Planctomycetota</taxon>
        <taxon>Planctomycetia</taxon>
        <taxon>Pirellulales</taxon>
        <taxon>Pirellulaceae</taxon>
        <taxon>Stieleria</taxon>
    </lineage>
</organism>
<feature type="domain" description="VWFA" evidence="1">
    <location>
        <begin position="91"/>
        <end position="270"/>
    </location>
</feature>
<dbReference type="SUPFAM" id="SSF53300">
    <property type="entry name" value="vWA-like"/>
    <property type="match status" value="1"/>
</dbReference>
<dbReference type="InterPro" id="IPR002035">
    <property type="entry name" value="VWF_A"/>
</dbReference>
<sequence length="308" mass="34303">MFSSSASQTTPYVSRFFEASSLAGLERMRFSPRRAVEGNFSGRHRSRRRGGAGEFVDYREYAPGDDVRRIDWKAMGRMGRAYLKIFQDETDLNCTLVLDVSGSMAQGAGNQTAGAKLEWMQYFATALSHLIVFNRDAVGLAVIGEQLTEYIAPSSSTQSRQLMHHTIEQLEAAGTTQLGQGLEDVLKRSPRGGVLVILSDFLVDSIDEVVSRIRTFRARGWEVITIHLIHPDEQNLPDGNAFRFAGLEGDGVVSCQLSEVRHAYQQRFEALAVMIRNVLSSSGSDYYRVSTNESYLEVLRSFLVVRGA</sequence>
<keyword evidence="3" id="KW-1185">Reference proteome</keyword>
<dbReference type="OrthoDB" id="245070at2"/>
<dbReference type="PANTHER" id="PTHR33608">
    <property type="entry name" value="BLL2464 PROTEIN"/>
    <property type="match status" value="1"/>
</dbReference>
<dbReference type="Proteomes" id="UP000319004">
    <property type="component" value="Chromosome"/>
</dbReference>